<evidence type="ECO:0000256" key="3">
    <source>
        <dbReference type="ARBA" id="ARBA00023164"/>
    </source>
</evidence>
<evidence type="ECO:0000313" key="9">
    <source>
        <dbReference type="Proteomes" id="UP001156398"/>
    </source>
</evidence>
<keyword evidence="3" id="KW-0314">Glutamate biosynthesis</keyword>
<dbReference type="SUPFAM" id="SSF46548">
    <property type="entry name" value="alpha-helical ferredoxin"/>
    <property type="match status" value="1"/>
</dbReference>
<dbReference type="EMBL" id="JAAGKO020000021">
    <property type="protein sequence ID" value="MDI5964213.1"/>
    <property type="molecule type" value="Genomic_DNA"/>
</dbReference>
<dbReference type="Pfam" id="PF14691">
    <property type="entry name" value="Fer4_20"/>
    <property type="match status" value="1"/>
</dbReference>
<accession>A0ABT6W0D9</accession>
<keyword evidence="9" id="KW-1185">Reference proteome</keyword>
<proteinExistence type="predicted"/>
<dbReference type="InterPro" id="IPR009051">
    <property type="entry name" value="Helical_ferredxn"/>
</dbReference>
<dbReference type="RefSeq" id="WP_271323962.1">
    <property type="nucleotide sequence ID" value="NZ_JAAGKO020000021.1"/>
</dbReference>
<feature type="region of interest" description="Disordered" evidence="5">
    <location>
        <begin position="1"/>
        <end position="20"/>
    </location>
</feature>
<keyword evidence="1" id="KW-0028">Amino-acid biosynthesis</keyword>
<feature type="compositionally biased region" description="Gly residues" evidence="5">
    <location>
        <begin position="452"/>
        <end position="472"/>
    </location>
</feature>
<reference evidence="8 9" key="1">
    <citation type="submission" date="2023-05" db="EMBL/GenBank/DDBJ databases">
        <title>Streptantibioticus silvisoli sp. nov., acidotolerant actinomycetes 1 from pine litter.</title>
        <authorList>
            <person name="Swiecimska M."/>
            <person name="Golinska P."/>
            <person name="Sangal V."/>
            <person name="Wachnowicz B."/>
            <person name="Goodfellow M."/>
        </authorList>
    </citation>
    <scope>NUCLEOTIDE SEQUENCE [LARGE SCALE GENOMIC DNA]</scope>
    <source>
        <strain evidence="8 9">SL54</strain>
    </source>
</reference>
<dbReference type="InterPro" id="IPR006005">
    <property type="entry name" value="Glut_synth_ssu1"/>
</dbReference>
<dbReference type="SUPFAM" id="SSF51971">
    <property type="entry name" value="Nucleotide-binding domain"/>
    <property type="match status" value="1"/>
</dbReference>
<comment type="caution">
    <text evidence="8">The sequence shown here is derived from an EMBL/GenBank/DDBJ whole genome shotgun (WGS) entry which is preliminary data.</text>
</comment>
<dbReference type="InterPro" id="IPR023753">
    <property type="entry name" value="FAD/NAD-binding_dom"/>
</dbReference>
<dbReference type="Proteomes" id="UP001156398">
    <property type="component" value="Unassembled WGS sequence"/>
</dbReference>
<evidence type="ECO:0000256" key="2">
    <source>
        <dbReference type="ARBA" id="ARBA00023002"/>
    </source>
</evidence>
<dbReference type="PRINTS" id="PR00419">
    <property type="entry name" value="ADXRDTASE"/>
</dbReference>
<feature type="domain" description="Dihydroprymidine dehydrogenase" evidence="7">
    <location>
        <begin position="26"/>
        <end position="131"/>
    </location>
</feature>
<dbReference type="PANTHER" id="PTHR43100:SF1">
    <property type="entry name" value="GLUTAMATE SYNTHASE [NADPH] SMALL CHAIN"/>
    <property type="match status" value="1"/>
</dbReference>
<dbReference type="PANTHER" id="PTHR43100">
    <property type="entry name" value="GLUTAMATE SYNTHASE [NADPH] SMALL CHAIN"/>
    <property type="match status" value="1"/>
</dbReference>
<dbReference type="Gene3D" id="3.50.50.60">
    <property type="entry name" value="FAD/NAD(P)-binding domain"/>
    <property type="match status" value="3"/>
</dbReference>
<dbReference type="Gene3D" id="1.10.1060.10">
    <property type="entry name" value="Alpha-helical ferredoxin"/>
    <property type="match status" value="1"/>
</dbReference>
<comment type="pathway">
    <text evidence="4">Amino-acid biosynthesis.</text>
</comment>
<organism evidence="8 9">
    <name type="scientific">Streptantibioticus silvisoli</name>
    <dbReference type="NCBI Taxonomy" id="2705255"/>
    <lineage>
        <taxon>Bacteria</taxon>
        <taxon>Bacillati</taxon>
        <taxon>Actinomycetota</taxon>
        <taxon>Actinomycetes</taxon>
        <taxon>Kitasatosporales</taxon>
        <taxon>Streptomycetaceae</taxon>
        <taxon>Streptantibioticus</taxon>
    </lineage>
</organism>
<dbReference type="InterPro" id="IPR028261">
    <property type="entry name" value="DPD_II"/>
</dbReference>
<dbReference type="InterPro" id="IPR051394">
    <property type="entry name" value="Glutamate_Synthase"/>
</dbReference>
<protein>
    <submittedName>
        <fullName evidence="8">Glutamate synthase subunit beta</fullName>
    </submittedName>
</protein>
<sequence>MTDPTGFLSTARRSRPRRPVPERVADWHEVHQGQELLPIVGAQAGRCMDCGIPFCHNACPLANLIPEWNTLAYRDDWDTAVERLHATNNFPEFTGRLCPAPCETGCVLAINADPVTIKDVERAIADHAWDAGLVRPLRPGKHTGFSVAVIGSGPAGLAAAQQLTRAGHDVEVLERADRLGGLLRYGIPEFKLEKRHIDRRIRQLRAEGTVFRTGVTVGVDVSADELMERHDAVIVATGAGAWRELPLAGRELAGVRQAMEYLPPANRVQQGDLAASPVSARGKDVVIVGGGDTAADCLGTVVRQGAASVVQLDIRPRPGTRRADDEPWPVHPRVLSTSAAYEEGRVLSRRPGAPDVRVFSAATLRFEGDDTGHVTALRIADADPGTRRPAPGTERVLPAQLVLLALGFTGPDTSDGLLAQLGLRLAPDGSFARGDDYAALTTDDAPAPSGPGEDGTGTREGGAGSSRGGAGAPAGATAPSTDGAGAAAYGTAPPEGPATPPASGTGAPGSGPGPAEDATAERRTAGRPAVYVAGDAGRGQSLIVWAIAEGRSAAAAVHRRLTGEPDLPAPVRPCDRPMAA</sequence>
<evidence type="ECO:0000313" key="8">
    <source>
        <dbReference type="EMBL" id="MDI5964213.1"/>
    </source>
</evidence>
<dbReference type="NCBIfam" id="TIGR01317">
    <property type="entry name" value="GOGAT_sm_gam"/>
    <property type="match status" value="1"/>
</dbReference>
<evidence type="ECO:0000259" key="7">
    <source>
        <dbReference type="Pfam" id="PF14691"/>
    </source>
</evidence>
<name>A0ABT6W0D9_9ACTN</name>
<feature type="compositionally biased region" description="Low complexity" evidence="5">
    <location>
        <begin position="473"/>
        <end position="493"/>
    </location>
</feature>
<dbReference type="Pfam" id="PF07992">
    <property type="entry name" value="Pyr_redox_2"/>
    <property type="match status" value="1"/>
</dbReference>
<evidence type="ECO:0000256" key="4">
    <source>
        <dbReference type="ARBA" id="ARBA00029440"/>
    </source>
</evidence>
<feature type="region of interest" description="Disordered" evidence="5">
    <location>
        <begin position="439"/>
        <end position="523"/>
    </location>
</feature>
<evidence type="ECO:0000256" key="1">
    <source>
        <dbReference type="ARBA" id="ARBA00022605"/>
    </source>
</evidence>
<dbReference type="InterPro" id="IPR036188">
    <property type="entry name" value="FAD/NAD-bd_sf"/>
</dbReference>
<gene>
    <name evidence="8" type="ORF">POF43_016045</name>
</gene>
<feature type="domain" description="FAD/NAD(P)-binding" evidence="6">
    <location>
        <begin position="146"/>
        <end position="325"/>
    </location>
</feature>
<evidence type="ECO:0000259" key="6">
    <source>
        <dbReference type="Pfam" id="PF07992"/>
    </source>
</evidence>
<keyword evidence="2" id="KW-0560">Oxidoreductase</keyword>
<evidence type="ECO:0000256" key="5">
    <source>
        <dbReference type="SAM" id="MobiDB-lite"/>
    </source>
</evidence>